<feature type="compositionally biased region" description="Basic and acidic residues" evidence="1">
    <location>
        <begin position="922"/>
        <end position="952"/>
    </location>
</feature>
<dbReference type="InterPro" id="IPR026705">
    <property type="entry name" value="Hid-1/Ecm30"/>
</dbReference>
<feature type="compositionally biased region" description="Basic and acidic residues" evidence="1">
    <location>
        <begin position="893"/>
        <end position="905"/>
    </location>
</feature>
<gene>
    <name evidence="2" type="ORF">PCANC_00789</name>
</gene>
<sequence length="1222" mass="131624">MSSMLTFARKNLGFSPDPKLHFRATTLAQLHSSTHPIPASDVLYWSNYWTLFDHPSDVTTLISLSDLRKAIRLQPENIITLIQLLICKLDHLVHSESIRKTLADRETADDRPSSDPISHRNQSNHNNNNNNSTFTNQLKDFSQKVPSTLLNGAADLVGVGGGSKSSQKGPSREILNCVRVLTRILPLLIEEASSGNNDTHTPISAHPGNTTTTTTTTKSTNDKTYWINNLLWGTVELESSTKEEDTHLAPATNPLNQAAPQFVLDEDDEDEQDSSETGKLVQETKPIHPSHPTKPTSPRHNNSQQNRTAPSATKPPLLVTLIHTILDLLFLPGVCVPVLPNQSASSRYPIWTGGIGSSQMPSDHTQAHNSAKVEVLRLLLAVLSKPLFSAPHLYTTGGGSIHNILGCSSDPLDPFRATLSFPNPALTYLCTKTSRPLLLALLCSLINTALVPTRNNFSSPASALNTLANGLGRITQGKMGLGTSPAVDSTPTEPSSTSPVSSSAPRRPSLTPQNSSTAHYGGASTAGIPQDLPGWCAVVLSVLLLPDLANNPESPTGSGGREDAKDIASDPSKQVETNGFRMYLSKVHRPADLSFLVDHLLVILMKPMKVTSQLLSSDSLVGSSALIGGSFLNYGCGLSEAMLILHLALDSNPRLVSHLIATGKIASLMIALTFICLEQKDSPKPKTGLVKLCAITLQLLTAHDRKELSHIVNSKVDLPVGIRAQYSVPGTLADFLIVSICSVIFSTSSQLATPSTPTHNAAHNNPQDADNGVDANFNTIYTPLVLALTNLSPFLKDLTPAASSRLSQLFLFFSSPGFLLREDGNVKLLYYVLEIFNNIIHYQMPDNPHLIYSIIKVHQRFESLATFTLKKGLKEIERVKQRRQSMLSVGQGERGRDSSAGDARRGSVRGSSIAEEEEEEESKIFDADEHEVDGSSAERKPLADKGKGKMRDPMGPSQPASGSGVAPPPASSSSYDQFQLVGSRQSSSSFDHASAPPSDSWTHINQPPVPPLDPDPLAKLSTPQAVGRNGFVPSESWVASWRDSLPLDAIQIMLSELKPKVVREEGSAVVDAKPSAQALNLLRSATLIGMLPVPNKRWKRARKFELKNGGGGGLNWMGSFLWSLVFIKDSNSMAGTYFAGSASSSNPGGNSHGAPTDGGALRIRLFGVMFLPRRSSSGIVRDLLKPFASAQPSLPSLPASRSSSLSDLASHRSSSRDRHTSH</sequence>
<dbReference type="EMBL" id="PGCJ01000004">
    <property type="protein sequence ID" value="PLW58274.1"/>
    <property type="molecule type" value="Genomic_DNA"/>
</dbReference>
<dbReference type="AlphaFoldDB" id="A0A2N5W7Q3"/>
<feature type="region of interest" description="Disordered" evidence="1">
    <location>
        <begin position="266"/>
        <end position="312"/>
    </location>
</feature>
<dbReference type="PANTHER" id="PTHR21575">
    <property type="entry name" value="PROTEIN HID1"/>
    <property type="match status" value="1"/>
</dbReference>
<dbReference type="Proteomes" id="UP000235388">
    <property type="component" value="Unassembled WGS sequence"/>
</dbReference>
<accession>A0A2N5W7Q3</accession>
<reference evidence="2 3" key="1">
    <citation type="submission" date="2017-11" db="EMBL/GenBank/DDBJ databases">
        <title>De novo assembly and phasing of dikaryotic genomes from two isolates of Puccinia coronata f. sp. avenae, the causal agent of oat crown rust.</title>
        <authorList>
            <person name="Miller M.E."/>
            <person name="Zhang Y."/>
            <person name="Omidvar V."/>
            <person name="Sperschneider J."/>
            <person name="Schwessinger B."/>
            <person name="Raley C."/>
            <person name="Palmer J.M."/>
            <person name="Garnica D."/>
            <person name="Upadhyaya N."/>
            <person name="Rathjen J."/>
            <person name="Taylor J.M."/>
            <person name="Park R.F."/>
            <person name="Dodds P.N."/>
            <person name="Hirsch C.D."/>
            <person name="Kianian S.F."/>
            <person name="Figueroa M."/>
        </authorList>
    </citation>
    <scope>NUCLEOTIDE SEQUENCE [LARGE SCALE GENOMIC DNA]</scope>
    <source>
        <strain evidence="2">12NC29</strain>
    </source>
</reference>
<feature type="region of interest" description="Disordered" evidence="1">
    <location>
        <begin position="193"/>
        <end position="219"/>
    </location>
</feature>
<feature type="compositionally biased region" description="Low complexity" evidence="1">
    <location>
        <begin position="489"/>
        <end position="509"/>
    </location>
</feature>
<evidence type="ECO:0000256" key="1">
    <source>
        <dbReference type="SAM" id="MobiDB-lite"/>
    </source>
</evidence>
<comment type="caution">
    <text evidence="2">The sequence shown here is derived from an EMBL/GenBank/DDBJ whole genome shotgun (WGS) entry which is preliminary data.</text>
</comment>
<evidence type="ECO:0000313" key="2">
    <source>
        <dbReference type="EMBL" id="PLW58274.1"/>
    </source>
</evidence>
<feature type="compositionally biased region" description="Low complexity" evidence="1">
    <location>
        <begin position="1189"/>
        <end position="1212"/>
    </location>
</feature>
<feature type="compositionally biased region" description="Polar residues" evidence="1">
    <location>
        <begin position="293"/>
        <end position="311"/>
    </location>
</feature>
<dbReference type="GO" id="GO:0005797">
    <property type="term" value="C:Golgi medial cisterna"/>
    <property type="evidence" value="ECO:0007669"/>
    <property type="project" value="TreeGrafter"/>
</dbReference>
<dbReference type="GO" id="GO:0016020">
    <property type="term" value="C:membrane"/>
    <property type="evidence" value="ECO:0007669"/>
    <property type="project" value="TreeGrafter"/>
</dbReference>
<feature type="compositionally biased region" description="Basic and acidic residues" evidence="1">
    <location>
        <begin position="102"/>
        <end position="113"/>
    </location>
</feature>
<feature type="compositionally biased region" description="Polar residues" evidence="1">
    <location>
        <begin position="193"/>
        <end position="202"/>
    </location>
</feature>
<evidence type="ECO:0000313" key="3">
    <source>
        <dbReference type="Proteomes" id="UP000235388"/>
    </source>
</evidence>
<protein>
    <submittedName>
        <fullName evidence="2">Uncharacterized protein</fullName>
    </submittedName>
</protein>
<dbReference type="Pfam" id="PF12722">
    <property type="entry name" value="Hid1"/>
    <property type="match status" value="3"/>
</dbReference>
<proteinExistence type="predicted"/>
<dbReference type="GO" id="GO:0000138">
    <property type="term" value="C:Golgi trans cisterna"/>
    <property type="evidence" value="ECO:0007669"/>
    <property type="project" value="TreeGrafter"/>
</dbReference>
<feature type="region of interest" description="Disordered" evidence="1">
    <location>
        <begin position="882"/>
        <end position="1025"/>
    </location>
</feature>
<feature type="region of interest" description="Disordered" evidence="1">
    <location>
        <begin position="1189"/>
        <end position="1222"/>
    </location>
</feature>
<feature type="compositionally biased region" description="Polar residues" evidence="1">
    <location>
        <begin position="975"/>
        <end position="1005"/>
    </location>
</feature>
<name>A0A2N5W7Q3_9BASI</name>
<dbReference type="PANTHER" id="PTHR21575:SF12">
    <property type="entry name" value="PROTEIN HID1"/>
    <property type="match status" value="1"/>
</dbReference>
<dbReference type="OrthoDB" id="432953at2759"/>
<dbReference type="STRING" id="200324.A0A2N5W7Q3"/>
<feature type="region of interest" description="Disordered" evidence="1">
    <location>
        <begin position="551"/>
        <end position="573"/>
    </location>
</feature>
<keyword evidence="3" id="KW-1185">Reference proteome</keyword>
<feature type="compositionally biased region" description="Low complexity" evidence="1">
    <location>
        <begin position="121"/>
        <end position="136"/>
    </location>
</feature>
<feature type="region of interest" description="Disordered" evidence="1">
    <location>
        <begin position="478"/>
        <end position="522"/>
    </location>
</feature>
<feature type="compositionally biased region" description="Low complexity" evidence="1">
    <location>
        <begin position="955"/>
        <end position="965"/>
    </location>
</feature>
<feature type="region of interest" description="Disordered" evidence="1">
    <location>
        <begin position="102"/>
        <end position="136"/>
    </location>
</feature>
<organism evidence="2 3">
    <name type="scientific">Puccinia coronata f. sp. avenae</name>
    <dbReference type="NCBI Taxonomy" id="200324"/>
    <lineage>
        <taxon>Eukaryota</taxon>
        <taxon>Fungi</taxon>
        <taxon>Dikarya</taxon>
        <taxon>Basidiomycota</taxon>
        <taxon>Pucciniomycotina</taxon>
        <taxon>Pucciniomycetes</taxon>
        <taxon>Pucciniales</taxon>
        <taxon>Pucciniaceae</taxon>
        <taxon>Puccinia</taxon>
    </lineage>
</organism>